<protein>
    <submittedName>
        <fullName evidence="1">Uncharacterized protein</fullName>
    </submittedName>
</protein>
<organism evidence="1 2">
    <name type="scientific">Rhipicephalus sanguineus</name>
    <name type="common">Brown dog tick</name>
    <name type="synonym">Ixodes sanguineus</name>
    <dbReference type="NCBI Taxonomy" id="34632"/>
    <lineage>
        <taxon>Eukaryota</taxon>
        <taxon>Metazoa</taxon>
        <taxon>Ecdysozoa</taxon>
        <taxon>Arthropoda</taxon>
        <taxon>Chelicerata</taxon>
        <taxon>Arachnida</taxon>
        <taxon>Acari</taxon>
        <taxon>Parasitiformes</taxon>
        <taxon>Ixodida</taxon>
        <taxon>Ixodoidea</taxon>
        <taxon>Ixodidae</taxon>
        <taxon>Rhipicephalinae</taxon>
        <taxon>Rhipicephalus</taxon>
        <taxon>Rhipicephalus</taxon>
    </lineage>
</organism>
<reference evidence="1" key="2">
    <citation type="submission" date="2021-09" db="EMBL/GenBank/DDBJ databases">
        <authorList>
            <person name="Jia N."/>
            <person name="Wang J."/>
            <person name="Shi W."/>
            <person name="Du L."/>
            <person name="Sun Y."/>
            <person name="Zhan W."/>
            <person name="Jiang J."/>
            <person name="Wang Q."/>
            <person name="Zhang B."/>
            <person name="Ji P."/>
            <person name="Sakyi L.B."/>
            <person name="Cui X."/>
            <person name="Yuan T."/>
            <person name="Jiang B."/>
            <person name="Yang W."/>
            <person name="Lam T.T.-Y."/>
            <person name="Chang Q."/>
            <person name="Ding S."/>
            <person name="Wang X."/>
            <person name="Zhu J."/>
            <person name="Ruan X."/>
            <person name="Zhao L."/>
            <person name="Wei J."/>
            <person name="Que T."/>
            <person name="Du C."/>
            <person name="Cheng J."/>
            <person name="Dai P."/>
            <person name="Han X."/>
            <person name="Huang E."/>
            <person name="Gao Y."/>
            <person name="Liu J."/>
            <person name="Shao H."/>
            <person name="Ye R."/>
            <person name="Li L."/>
            <person name="Wei W."/>
            <person name="Wang X."/>
            <person name="Wang C."/>
            <person name="Huo Q."/>
            <person name="Li W."/>
            <person name="Guo W."/>
            <person name="Chen H."/>
            <person name="Chen S."/>
            <person name="Zhou L."/>
            <person name="Zhou L."/>
            <person name="Ni X."/>
            <person name="Tian J."/>
            <person name="Zhou Y."/>
            <person name="Sheng Y."/>
            <person name="Liu T."/>
            <person name="Pan Y."/>
            <person name="Xia L."/>
            <person name="Li J."/>
            <person name="Zhao F."/>
            <person name="Cao W."/>
        </authorList>
    </citation>
    <scope>NUCLEOTIDE SEQUENCE</scope>
    <source>
        <strain evidence="1">Rsan-2018</strain>
        <tissue evidence="1">Larvae</tissue>
    </source>
</reference>
<gene>
    <name evidence="1" type="ORF">HPB52_007852</name>
</gene>
<accession>A0A9D4SS03</accession>
<evidence type="ECO:0000313" key="1">
    <source>
        <dbReference type="EMBL" id="KAH7943421.1"/>
    </source>
</evidence>
<comment type="caution">
    <text evidence="1">The sequence shown here is derived from an EMBL/GenBank/DDBJ whole genome shotgun (WGS) entry which is preliminary data.</text>
</comment>
<sequence length="100" mass="10648">MDVCGSGAELYASHVLEGLDTGWAGYYFKGVDNIVDGAPLWSTEGKAVRLGRWRCESDHTFRPGPGSHGLRYGARALGLDESLDTAGGSIEGPTTMLEVM</sequence>
<evidence type="ECO:0000313" key="2">
    <source>
        <dbReference type="Proteomes" id="UP000821837"/>
    </source>
</evidence>
<dbReference type="AlphaFoldDB" id="A0A9D4SS03"/>
<keyword evidence="2" id="KW-1185">Reference proteome</keyword>
<dbReference type="EMBL" id="JABSTV010001253">
    <property type="protein sequence ID" value="KAH7943421.1"/>
    <property type="molecule type" value="Genomic_DNA"/>
</dbReference>
<reference evidence="1" key="1">
    <citation type="journal article" date="2020" name="Cell">
        <title>Large-Scale Comparative Analyses of Tick Genomes Elucidate Their Genetic Diversity and Vector Capacities.</title>
        <authorList>
            <consortium name="Tick Genome and Microbiome Consortium (TIGMIC)"/>
            <person name="Jia N."/>
            <person name="Wang J."/>
            <person name="Shi W."/>
            <person name="Du L."/>
            <person name="Sun Y."/>
            <person name="Zhan W."/>
            <person name="Jiang J.F."/>
            <person name="Wang Q."/>
            <person name="Zhang B."/>
            <person name="Ji P."/>
            <person name="Bell-Sakyi L."/>
            <person name="Cui X.M."/>
            <person name="Yuan T.T."/>
            <person name="Jiang B.G."/>
            <person name="Yang W.F."/>
            <person name="Lam T.T."/>
            <person name="Chang Q.C."/>
            <person name="Ding S.J."/>
            <person name="Wang X.J."/>
            <person name="Zhu J.G."/>
            <person name="Ruan X.D."/>
            <person name="Zhao L."/>
            <person name="Wei J.T."/>
            <person name="Ye R.Z."/>
            <person name="Que T.C."/>
            <person name="Du C.H."/>
            <person name="Zhou Y.H."/>
            <person name="Cheng J.X."/>
            <person name="Dai P.F."/>
            <person name="Guo W.B."/>
            <person name="Han X.H."/>
            <person name="Huang E.J."/>
            <person name="Li L.F."/>
            <person name="Wei W."/>
            <person name="Gao Y.C."/>
            <person name="Liu J.Z."/>
            <person name="Shao H.Z."/>
            <person name="Wang X."/>
            <person name="Wang C.C."/>
            <person name="Yang T.C."/>
            <person name="Huo Q.B."/>
            <person name="Li W."/>
            <person name="Chen H.Y."/>
            <person name="Chen S.E."/>
            <person name="Zhou L.G."/>
            <person name="Ni X.B."/>
            <person name="Tian J.H."/>
            <person name="Sheng Y."/>
            <person name="Liu T."/>
            <person name="Pan Y.S."/>
            <person name="Xia L.Y."/>
            <person name="Li J."/>
            <person name="Zhao F."/>
            <person name="Cao W.C."/>
        </authorList>
    </citation>
    <scope>NUCLEOTIDE SEQUENCE</scope>
    <source>
        <strain evidence="1">Rsan-2018</strain>
    </source>
</reference>
<name>A0A9D4SS03_RHISA</name>
<proteinExistence type="predicted"/>
<dbReference type="Proteomes" id="UP000821837">
    <property type="component" value="Unassembled WGS sequence"/>
</dbReference>